<feature type="region of interest" description="Disordered" evidence="1">
    <location>
        <begin position="1"/>
        <end position="167"/>
    </location>
</feature>
<gene>
    <name evidence="3" type="ORF">HPB52_010312</name>
</gene>
<keyword evidence="2" id="KW-1133">Transmembrane helix</keyword>
<proteinExistence type="predicted"/>
<dbReference type="VEuPathDB" id="VectorBase:RSAN_034639"/>
<dbReference type="EMBL" id="JABSTV010001246">
    <property type="protein sequence ID" value="KAH7976236.1"/>
    <property type="molecule type" value="Genomic_DNA"/>
</dbReference>
<keyword evidence="4" id="KW-1185">Reference proteome</keyword>
<evidence type="ECO:0000256" key="1">
    <source>
        <dbReference type="SAM" id="MobiDB-lite"/>
    </source>
</evidence>
<keyword evidence="2" id="KW-0812">Transmembrane</keyword>
<feature type="compositionally biased region" description="Basic residues" evidence="1">
    <location>
        <begin position="95"/>
        <end position="108"/>
    </location>
</feature>
<reference evidence="3" key="2">
    <citation type="submission" date="2021-09" db="EMBL/GenBank/DDBJ databases">
        <authorList>
            <person name="Jia N."/>
            <person name="Wang J."/>
            <person name="Shi W."/>
            <person name="Du L."/>
            <person name="Sun Y."/>
            <person name="Zhan W."/>
            <person name="Jiang J."/>
            <person name="Wang Q."/>
            <person name="Zhang B."/>
            <person name="Ji P."/>
            <person name="Sakyi L.B."/>
            <person name="Cui X."/>
            <person name="Yuan T."/>
            <person name="Jiang B."/>
            <person name="Yang W."/>
            <person name="Lam T.T.-Y."/>
            <person name="Chang Q."/>
            <person name="Ding S."/>
            <person name="Wang X."/>
            <person name="Zhu J."/>
            <person name="Ruan X."/>
            <person name="Zhao L."/>
            <person name="Wei J."/>
            <person name="Que T."/>
            <person name="Du C."/>
            <person name="Cheng J."/>
            <person name="Dai P."/>
            <person name="Han X."/>
            <person name="Huang E."/>
            <person name="Gao Y."/>
            <person name="Liu J."/>
            <person name="Shao H."/>
            <person name="Ye R."/>
            <person name="Li L."/>
            <person name="Wei W."/>
            <person name="Wang X."/>
            <person name="Wang C."/>
            <person name="Huo Q."/>
            <person name="Li W."/>
            <person name="Guo W."/>
            <person name="Chen H."/>
            <person name="Chen S."/>
            <person name="Zhou L."/>
            <person name="Zhou L."/>
            <person name="Ni X."/>
            <person name="Tian J."/>
            <person name="Zhou Y."/>
            <person name="Sheng Y."/>
            <person name="Liu T."/>
            <person name="Pan Y."/>
            <person name="Xia L."/>
            <person name="Li J."/>
            <person name="Zhao F."/>
            <person name="Cao W."/>
        </authorList>
    </citation>
    <scope>NUCLEOTIDE SEQUENCE</scope>
    <source>
        <strain evidence="3">Rsan-2018</strain>
        <tissue evidence="3">Larvae</tissue>
    </source>
</reference>
<feature type="compositionally biased region" description="Polar residues" evidence="1">
    <location>
        <begin position="81"/>
        <end position="93"/>
    </location>
</feature>
<dbReference type="Proteomes" id="UP000821837">
    <property type="component" value="Chromosome 10"/>
</dbReference>
<keyword evidence="2" id="KW-0472">Membrane</keyword>
<evidence type="ECO:0000313" key="3">
    <source>
        <dbReference type="EMBL" id="KAH7976236.1"/>
    </source>
</evidence>
<protein>
    <submittedName>
        <fullName evidence="3">Uncharacterized protein</fullName>
    </submittedName>
</protein>
<organism evidence="3 4">
    <name type="scientific">Rhipicephalus sanguineus</name>
    <name type="common">Brown dog tick</name>
    <name type="synonym">Ixodes sanguineus</name>
    <dbReference type="NCBI Taxonomy" id="34632"/>
    <lineage>
        <taxon>Eukaryota</taxon>
        <taxon>Metazoa</taxon>
        <taxon>Ecdysozoa</taxon>
        <taxon>Arthropoda</taxon>
        <taxon>Chelicerata</taxon>
        <taxon>Arachnida</taxon>
        <taxon>Acari</taxon>
        <taxon>Parasitiformes</taxon>
        <taxon>Ixodida</taxon>
        <taxon>Ixodoidea</taxon>
        <taxon>Ixodidae</taxon>
        <taxon>Rhipicephalinae</taxon>
        <taxon>Rhipicephalus</taxon>
        <taxon>Rhipicephalus</taxon>
    </lineage>
</organism>
<evidence type="ECO:0000256" key="2">
    <source>
        <dbReference type="SAM" id="Phobius"/>
    </source>
</evidence>
<comment type="caution">
    <text evidence="3">The sequence shown here is derived from an EMBL/GenBank/DDBJ whole genome shotgun (WGS) entry which is preliminary data.</text>
</comment>
<feature type="transmembrane region" description="Helical" evidence="2">
    <location>
        <begin position="290"/>
        <end position="313"/>
    </location>
</feature>
<dbReference type="AlphaFoldDB" id="A0A9D4QE29"/>
<sequence length="314" mass="35148">MPSKQWFPDGSSDEDGFYADSLTSQSARGRSRFHCDPGPGMLSEPRRTQQQQQQQRSSHEDGHQSSSNGRRQPNGAVLSNGHHQTAWQNSYNRPPSRHNQQHSHHHHQQQQQQQHVHQHQHQHQGPPRRPSSPSDETSSSSDDREEMARSLVRRPGPGHANKHWAPGAAHDFRGTLRFGSMFDVRPGFYPLTALDRKSMHGSMSVLNVPPPPPPVLPPVGGPPLPPMGPPPFLPPPHLMPPMMRPRPYVYPAEPLPTRDPYRSKTPVLQPPKMEQDYYSVDQVCCKGHLIVLWIILAVVTIGVILGIILGVTVT</sequence>
<feature type="compositionally biased region" description="Low complexity" evidence="1">
    <location>
        <begin position="131"/>
        <end position="140"/>
    </location>
</feature>
<accession>A0A9D4QE29</accession>
<name>A0A9D4QE29_RHISA</name>
<reference evidence="3" key="1">
    <citation type="journal article" date="2020" name="Cell">
        <title>Large-Scale Comparative Analyses of Tick Genomes Elucidate Their Genetic Diversity and Vector Capacities.</title>
        <authorList>
            <consortium name="Tick Genome and Microbiome Consortium (TIGMIC)"/>
            <person name="Jia N."/>
            <person name="Wang J."/>
            <person name="Shi W."/>
            <person name="Du L."/>
            <person name="Sun Y."/>
            <person name="Zhan W."/>
            <person name="Jiang J.F."/>
            <person name="Wang Q."/>
            <person name="Zhang B."/>
            <person name="Ji P."/>
            <person name="Bell-Sakyi L."/>
            <person name="Cui X.M."/>
            <person name="Yuan T.T."/>
            <person name="Jiang B.G."/>
            <person name="Yang W.F."/>
            <person name="Lam T.T."/>
            <person name="Chang Q.C."/>
            <person name="Ding S.J."/>
            <person name="Wang X.J."/>
            <person name="Zhu J.G."/>
            <person name="Ruan X.D."/>
            <person name="Zhao L."/>
            <person name="Wei J.T."/>
            <person name="Ye R.Z."/>
            <person name="Que T.C."/>
            <person name="Du C.H."/>
            <person name="Zhou Y.H."/>
            <person name="Cheng J.X."/>
            <person name="Dai P.F."/>
            <person name="Guo W.B."/>
            <person name="Han X.H."/>
            <person name="Huang E.J."/>
            <person name="Li L.F."/>
            <person name="Wei W."/>
            <person name="Gao Y.C."/>
            <person name="Liu J.Z."/>
            <person name="Shao H.Z."/>
            <person name="Wang X."/>
            <person name="Wang C.C."/>
            <person name="Yang T.C."/>
            <person name="Huo Q.B."/>
            <person name="Li W."/>
            <person name="Chen H.Y."/>
            <person name="Chen S.E."/>
            <person name="Zhou L.G."/>
            <person name="Ni X.B."/>
            <person name="Tian J.H."/>
            <person name="Sheng Y."/>
            <person name="Liu T."/>
            <person name="Pan Y.S."/>
            <person name="Xia L.Y."/>
            <person name="Li J."/>
            <person name="Zhao F."/>
            <person name="Cao W.C."/>
        </authorList>
    </citation>
    <scope>NUCLEOTIDE SEQUENCE</scope>
    <source>
        <strain evidence="3">Rsan-2018</strain>
    </source>
</reference>
<evidence type="ECO:0000313" key="4">
    <source>
        <dbReference type="Proteomes" id="UP000821837"/>
    </source>
</evidence>